<evidence type="ECO:0000256" key="2">
    <source>
        <dbReference type="ARBA" id="ARBA00010280"/>
    </source>
</evidence>
<proteinExistence type="inferred from homology"/>
<dbReference type="PANTHER" id="PTHR10520:SF12">
    <property type="entry name" value="TRIFUNCTIONAL PURINE BIOSYNTHETIC PROTEIN ADENOSINE-3"/>
    <property type="match status" value="1"/>
</dbReference>
<dbReference type="PANTHER" id="PTHR10520">
    <property type="entry name" value="TRIFUNCTIONAL PURINE BIOSYNTHETIC PROTEIN ADENOSINE-3-RELATED"/>
    <property type="match status" value="1"/>
</dbReference>
<dbReference type="GO" id="GO:0004637">
    <property type="term" value="F:phosphoribosylamine-glycine ligase activity"/>
    <property type="evidence" value="ECO:0007669"/>
    <property type="project" value="TreeGrafter"/>
</dbReference>
<dbReference type="InterPro" id="IPR010918">
    <property type="entry name" value="PurM-like_C_dom"/>
</dbReference>
<evidence type="ECO:0000256" key="4">
    <source>
        <dbReference type="ARBA" id="ARBA00022598"/>
    </source>
</evidence>
<reference evidence="11" key="1">
    <citation type="journal article" date="2021" name="ISME J.">
        <title>Fine-scale metabolic discontinuity in a stratified prokaryote microbiome of a Red Sea deep halocline.</title>
        <authorList>
            <person name="Michoud G."/>
            <person name="Ngugi D.K."/>
            <person name="Barozzi A."/>
            <person name="Merlino G."/>
            <person name="Calleja M.L."/>
            <person name="Delgado-Huertas A."/>
            <person name="Moran X.A.G."/>
            <person name="Daffonchio D."/>
        </authorList>
    </citation>
    <scope>NUCLEOTIDE SEQUENCE</scope>
    <source>
        <strain evidence="11">SuakinDeep_MAG55_1</strain>
    </source>
</reference>
<sequence>MAGFSYKDAGFAVGIVEKKKVINGNDISTGDVIIGLSSSGLHSNGFSLVRKVLFDKAKLDVNSKIKAIDGTIGDELLKPTRIYVKSISNLLRHYKRKKVIKGMAHITGGGLIDNIPRILPQGCSVRITKGKWPVPEIFKVIQKKGKIDEDEMYHVLNMGIGMVLIVSKHFSSSIMKKLKRMKEDAFIIGKVVRGNKKVEMV</sequence>
<feature type="domain" description="PurM-like C-terminal" evidence="10">
    <location>
        <begin position="29"/>
        <end position="197"/>
    </location>
</feature>
<dbReference type="InterPro" id="IPR004733">
    <property type="entry name" value="PurM_cligase"/>
</dbReference>
<evidence type="ECO:0000256" key="9">
    <source>
        <dbReference type="ARBA" id="ARBA00049057"/>
    </source>
</evidence>
<comment type="caution">
    <text evidence="11">The sequence shown here is derived from an EMBL/GenBank/DDBJ whole genome shotgun (WGS) entry which is preliminary data.</text>
</comment>
<dbReference type="Gene3D" id="3.90.650.10">
    <property type="entry name" value="PurM-like C-terminal domain"/>
    <property type="match status" value="1"/>
</dbReference>
<dbReference type="EC" id="6.3.3.1" evidence="3"/>
<comment type="pathway">
    <text evidence="1">Purine metabolism; IMP biosynthesis via de novo pathway; 5-amino-1-(5-phospho-D-ribosyl)imidazole from N(2)-formyl-N(1)-(5-phospho-D-ribosyl)glycinamide: step 2/2.</text>
</comment>
<comment type="catalytic activity">
    <reaction evidence="9">
        <text>2-formamido-N(1)-(5-O-phospho-beta-D-ribosyl)acetamidine + ATP = 5-amino-1-(5-phospho-beta-D-ribosyl)imidazole + ADP + phosphate + H(+)</text>
        <dbReference type="Rhea" id="RHEA:23032"/>
        <dbReference type="ChEBI" id="CHEBI:15378"/>
        <dbReference type="ChEBI" id="CHEBI:30616"/>
        <dbReference type="ChEBI" id="CHEBI:43474"/>
        <dbReference type="ChEBI" id="CHEBI:137981"/>
        <dbReference type="ChEBI" id="CHEBI:147287"/>
        <dbReference type="ChEBI" id="CHEBI:456216"/>
        <dbReference type="EC" id="6.3.3.1"/>
    </reaction>
</comment>
<name>A0A941W1S6_9BACT</name>
<dbReference type="GO" id="GO:0046084">
    <property type="term" value="P:adenine biosynthetic process"/>
    <property type="evidence" value="ECO:0007669"/>
    <property type="project" value="TreeGrafter"/>
</dbReference>
<gene>
    <name evidence="11" type="ORF">MAG551_00857</name>
</gene>
<organism evidence="11 12">
    <name type="scientific">Candidatus Scalindua arabica</name>
    <dbReference type="NCBI Taxonomy" id="1127984"/>
    <lineage>
        <taxon>Bacteria</taxon>
        <taxon>Pseudomonadati</taxon>
        <taxon>Planctomycetota</taxon>
        <taxon>Candidatus Brocadiia</taxon>
        <taxon>Candidatus Brocadiales</taxon>
        <taxon>Candidatus Scalinduaceae</taxon>
        <taxon>Candidatus Scalindua</taxon>
    </lineage>
</organism>
<evidence type="ECO:0000256" key="5">
    <source>
        <dbReference type="ARBA" id="ARBA00022741"/>
    </source>
</evidence>
<evidence type="ECO:0000256" key="8">
    <source>
        <dbReference type="ARBA" id="ARBA00032931"/>
    </source>
</evidence>
<dbReference type="Proteomes" id="UP000722750">
    <property type="component" value="Unassembled WGS sequence"/>
</dbReference>
<dbReference type="Pfam" id="PF02769">
    <property type="entry name" value="AIRS_C"/>
    <property type="match status" value="1"/>
</dbReference>
<protein>
    <recommendedName>
        <fullName evidence="3">phosphoribosylformylglycinamidine cyclo-ligase</fullName>
        <ecNumber evidence="3">6.3.3.1</ecNumber>
    </recommendedName>
    <alternativeName>
        <fullName evidence="8">AIR synthase</fullName>
    </alternativeName>
    <alternativeName>
        <fullName evidence="7">Phosphoribosyl-aminoimidazole synthetase</fullName>
    </alternativeName>
</protein>
<evidence type="ECO:0000313" key="12">
    <source>
        <dbReference type="Proteomes" id="UP000722750"/>
    </source>
</evidence>
<comment type="similarity">
    <text evidence="2">Belongs to the AIR synthase family.</text>
</comment>
<evidence type="ECO:0000259" key="10">
    <source>
        <dbReference type="Pfam" id="PF02769"/>
    </source>
</evidence>
<evidence type="ECO:0000256" key="6">
    <source>
        <dbReference type="ARBA" id="ARBA00022840"/>
    </source>
</evidence>
<dbReference type="GO" id="GO:0005829">
    <property type="term" value="C:cytosol"/>
    <property type="evidence" value="ECO:0007669"/>
    <property type="project" value="TreeGrafter"/>
</dbReference>
<dbReference type="EMBL" id="JAANXD010000038">
    <property type="protein sequence ID" value="MBS1257808.1"/>
    <property type="molecule type" value="Genomic_DNA"/>
</dbReference>
<keyword evidence="6" id="KW-0067">ATP-binding</keyword>
<keyword evidence="4" id="KW-0436">Ligase</keyword>
<accession>A0A941W1S6</accession>
<dbReference type="GO" id="GO:0006189">
    <property type="term" value="P:'de novo' IMP biosynthetic process"/>
    <property type="evidence" value="ECO:0007669"/>
    <property type="project" value="InterPro"/>
</dbReference>
<dbReference type="AlphaFoldDB" id="A0A941W1S6"/>
<dbReference type="FunFam" id="3.90.650.10:FF:000001">
    <property type="entry name" value="Phosphoribosylformylglycinamidine cyclo-ligase"/>
    <property type="match status" value="1"/>
</dbReference>
<evidence type="ECO:0000313" key="11">
    <source>
        <dbReference type="EMBL" id="MBS1257808.1"/>
    </source>
</evidence>
<dbReference type="SUPFAM" id="SSF56042">
    <property type="entry name" value="PurM C-terminal domain-like"/>
    <property type="match status" value="1"/>
</dbReference>
<dbReference type="CDD" id="cd02196">
    <property type="entry name" value="PurM"/>
    <property type="match status" value="1"/>
</dbReference>
<dbReference type="InterPro" id="IPR036676">
    <property type="entry name" value="PurM-like_C_sf"/>
</dbReference>
<evidence type="ECO:0000256" key="7">
    <source>
        <dbReference type="ARBA" id="ARBA00031908"/>
    </source>
</evidence>
<evidence type="ECO:0000256" key="3">
    <source>
        <dbReference type="ARBA" id="ARBA00013047"/>
    </source>
</evidence>
<dbReference type="GO" id="GO:0004641">
    <property type="term" value="F:phosphoribosylformylglycinamidine cyclo-ligase activity"/>
    <property type="evidence" value="ECO:0007669"/>
    <property type="project" value="UniProtKB-EC"/>
</dbReference>
<dbReference type="GO" id="GO:0005524">
    <property type="term" value="F:ATP binding"/>
    <property type="evidence" value="ECO:0007669"/>
    <property type="project" value="UniProtKB-KW"/>
</dbReference>
<evidence type="ECO:0000256" key="1">
    <source>
        <dbReference type="ARBA" id="ARBA00004686"/>
    </source>
</evidence>
<keyword evidence="5" id="KW-0547">Nucleotide-binding</keyword>